<dbReference type="GO" id="GO:0019563">
    <property type="term" value="P:glycerol catabolic process"/>
    <property type="evidence" value="ECO:0007669"/>
    <property type="project" value="TreeGrafter"/>
</dbReference>
<dbReference type="PROSITE" id="PS00171">
    <property type="entry name" value="TIM_1"/>
    <property type="match status" value="1"/>
</dbReference>
<dbReference type="InterPro" id="IPR020861">
    <property type="entry name" value="Triosephosphate_isomerase_AS"/>
</dbReference>
<protein>
    <recommendedName>
        <fullName evidence="7 8">Triosephosphate isomerase</fullName>
        <shortName evidence="7">TIM</shortName>
        <shortName evidence="7">TPI</shortName>
        <ecNumber evidence="7 8">5.3.1.1</ecNumber>
    </recommendedName>
    <alternativeName>
        <fullName evidence="7">Triose-phosphate isomerase</fullName>
    </alternativeName>
</protein>
<dbReference type="PANTHER" id="PTHR21139">
    <property type="entry name" value="TRIOSEPHOSPHATE ISOMERASE"/>
    <property type="match status" value="1"/>
</dbReference>
<dbReference type="PANTHER" id="PTHR21139:SF42">
    <property type="entry name" value="TRIOSEPHOSPHATE ISOMERASE"/>
    <property type="match status" value="1"/>
</dbReference>
<evidence type="ECO:0000256" key="6">
    <source>
        <dbReference type="ARBA" id="ARBA00023235"/>
    </source>
</evidence>
<feature type="active site" description="Electrophile" evidence="7">
    <location>
        <position position="101"/>
    </location>
</feature>
<organism evidence="10 11">
    <name type="scientific">Micavibrio aeruginosavorus</name>
    <dbReference type="NCBI Taxonomy" id="349221"/>
    <lineage>
        <taxon>Bacteria</taxon>
        <taxon>Pseudomonadati</taxon>
        <taxon>Bdellovibrionota</taxon>
        <taxon>Bdellovibrionia</taxon>
        <taxon>Bdellovibrionales</taxon>
        <taxon>Pseudobdellovibrionaceae</taxon>
        <taxon>Micavibrio</taxon>
    </lineage>
</organism>
<comment type="similarity">
    <text evidence="2 7 8">Belongs to the triosephosphate isomerase family.</text>
</comment>
<comment type="pathway">
    <text evidence="7 8">Carbohydrate biosynthesis; gluconeogenesis.</text>
</comment>
<keyword evidence="9" id="KW-0732">Signal</keyword>
<evidence type="ECO:0000313" key="11">
    <source>
        <dbReference type="Proteomes" id="UP000595362"/>
    </source>
</evidence>
<comment type="pathway">
    <text evidence="1 7 8">Carbohydrate degradation; glycolysis; D-glyceraldehyde 3-phosphate from glycerone phosphate: step 1/1.</text>
</comment>
<dbReference type="GO" id="GO:0006096">
    <property type="term" value="P:glycolytic process"/>
    <property type="evidence" value="ECO:0007669"/>
    <property type="project" value="UniProtKB-UniRule"/>
</dbReference>
<dbReference type="FunFam" id="3.20.20.70:FF:000016">
    <property type="entry name" value="Triosephosphate isomerase"/>
    <property type="match status" value="1"/>
</dbReference>
<feature type="signal peptide" evidence="9">
    <location>
        <begin position="1"/>
        <end position="22"/>
    </location>
</feature>
<dbReference type="SUPFAM" id="SSF51351">
    <property type="entry name" value="Triosephosphate isomerase (TIM)"/>
    <property type="match status" value="1"/>
</dbReference>
<dbReference type="InterPro" id="IPR000652">
    <property type="entry name" value="Triosephosphate_isomerase"/>
</dbReference>
<dbReference type="InterPro" id="IPR035990">
    <property type="entry name" value="TIM_sf"/>
</dbReference>
<keyword evidence="5 7" id="KW-0324">Glycolysis</keyword>
<dbReference type="UniPathway" id="UPA01066"/>
<evidence type="ECO:0000256" key="8">
    <source>
        <dbReference type="RuleBase" id="RU363013"/>
    </source>
</evidence>
<dbReference type="UniPathway" id="UPA00138"/>
<keyword evidence="6 7" id="KW-0413">Isomerase</keyword>
<dbReference type="AlphaFoldDB" id="A0A7T5UH88"/>
<dbReference type="GO" id="GO:0006094">
    <property type="term" value="P:gluconeogenesis"/>
    <property type="evidence" value="ECO:0007669"/>
    <property type="project" value="UniProtKB-UniRule"/>
</dbReference>
<dbReference type="EC" id="5.3.1.1" evidence="7 8"/>
<evidence type="ECO:0000256" key="7">
    <source>
        <dbReference type="HAMAP-Rule" id="MF_00147"/>
    </source>
</evidence>
<comment type="function">
    <text evidence="7">Involved in the gluconeogenesis. Catalyzes stereospecifically the conversion of dihydroxyacetone phosphate (DHAP) to D-glyceraldehyde-3-phosphate (G3P).</text>
</comment>
<evidence type="ECO:0000256" key="5">
    <source>
        <dbReference type="ARBA" id="ARBA00023152"/>
    </source>
</evidence>
<dbReference type="HAMAP" id="MF_00147_B">
    <property type="entry name" value="TIM_B"/>
    <property type="match status" value="1"/>
</dbReference>
<dbReference type="GO" id="GO:0046166">
    <property type="term" value="P:glyceraldehyde-3-phosphate biosynthetic process"/>
    <property type="evidence" value="ECO:0007669"/>
    <property type="project" value="TreeGrafter"/>
</dbReference>
<proteinExistence type="inferred from homology"/>
<gene>
    <name evidence="7" type="primary">tpiA</name>
    <name evidence="10" type="ORF">HYS17_07320</name>
</gene>
<dbReference type="Proteomes" id="UP000595362">
    <property type="component" value="Chromosome"/>
</dbReference>
<comment type="subcellular location">
    <subcellularLocation>
        <location evidence="7 8">Cytoplasm</location>
    </subcellularLocation>
</comment>
<evidence type="ECO:0000256" key="4">
    <source>
        <dbReference type="ARBA" id="ARBA00022490"/>
    </source>
</evidence>
<feature type="binding site" evidence="7">
    <location>
        <position position="215"/>
    </location>
    <ligand>
        <name>substrate</name>
    </ligand>
</feature>
<evidence type="ECO:0000256" key="9">
    <source>
        <dbReference type="SAM" id="SignalP"/>
    </source>
</evidence>
<dbReference type="InterPro" id="IPR013785">
    <property type="entry name" value="Aldolase_TIM"/>
</dbReference>
<feature type="binding site" evidence="7">
    <location>
        <begin position="12"/>
        <end position="14"/>
    </location>
    <ligand>
        <name>substrate</name>
    </ligand>
</feature>
<dbReference type="Pfam" id="PF00121">
    <property type="entry name" value="TIM"/>
    <property type="match status" value="1"/>
</dbReference>
<keyword evidence="3 7" id="KW-0312">Gluconeogenesis</keyword>
<reference evidence="10 11" key="1">
    <citation type="submission" date="2020-07" db="EMBL/GenBank/DDBJ databases">
        <title>Huge and variable diversity of episymbiotic CPR bacteria and DPANN archaea in groundwater ecosystems.</title>
        <authorList>
            <person name="He C.Y."/>
            <person name="Keren R."/>
            <person name="Whittaker M."/>
            <person name="Farag I.F."/>
            <person name="Doudna J."/>
            <person name="Cate J.H.D."/>
            <person name="Banfield J.F."/>
        </authorList>
    </citation>
    <scope>NUCLEOTIDE SEQUENCE [LARGE SCALE GENOMIC DNA]</scope>
    <source>
        <strain evidence="10">NC_groundwater_70_Ag_B-0.1um_54_66</strain>
    </source>
</reference>
<dbReference type="UniPathway" id="UPA00109">
    <property type="reaction ID" value="UER00189"/>
</dbReference>
<dbReference type="Gene3D" id="3.20.20.70">
    <property type="entry name" value="Aldolase class I"/>
    <property type="match status" value="1"/>
</dbReference>
<feature type="binding site" evidence="7">
    <location>
        <position position="177"/>
    </location>
    <ligand>
        <name>substrate</name>
    </ligand>
</feature>
<sequence length="253" mass="26791">MTKTRKKLIAGNWKMNGTLASAAGLAVALGEGLEKEPALLEACDFAVCPPFVHLLAVRQQLPVGVALGAQDCALNREGAYTGDISVNMLVDVECDYVILGHSERRQYHGETDGQVAAKAALCYEKNLTAIICVGETEVQRAEGCQEEVVGEQLARAVPPTATAGNTVIAYEPVWAIGTGKTASPEDVKAMHSFIRRHLKEQLAEGGNMRILYGGSVKPDNAEVLMSTENVDGALVGGASLKADQFLAIARGVK</sequence>
<name>A0A7T5UH88_9BACT</name>
<evidence type="ECO:0000256" key="2">
    <source>
        <dbReference type="ARBA" id="ARBA00007422"/>
    </source>
</evidence>
<dbReference type="CDD" id="cd00311">
    <property type="entry name" value="TIM"/>
    <property type="match status" value="1"/>
</dbReference>
<dbReference type="NCBIfam" id="TIGR00419">
    <property type="entry name" value="tim"/>
    <property type="match status" value="1"/>
</dbReference>
<comment type="catalytic activity">
    <reaction evidence="7 8">
        <text>D-glyceraldehyde 3-phosphate = dihydroxyacetone phosphate</text>
        <dbReference type="Rhea" id="RHEA:18585"/>
        <dbReference type="ChEBI" id="CHEBI:57642"/>
        <dbReference type="ChEBI" id="CHEBI:59776"/>
        <dbReference type="EC" id="5.3.1.1"/>
    </reaction>
</comment>
<evidence type="ECO:0000256" key="3">
    <source>
        <dbReference type="ARBA" id="ARBA00022432"/>
    </source>
</evidence>
<dbReference type="InterPro" id="IPR022896">
    <property type="entry name" value="TrioseP_Isoase_bac/euk"/>
</dbReference>
<feature type="chain" id="PRO_5032417554" description="Triosephosphate isomerase" evidence="9">
    <location>
        <begin position="23"/>
        <end position="253"/>
    </location>
</feature>
<evidence type="ECO:0000256" key="1">
    <source>
        <dbReference type="ARBA" id="ARBA00004680"/>
    </source>
</evidence>
<dbReference type="GO" id="GO:0004807">
    <property type="term" value="F:triose-phosphate isomerase activity"/>
    <property type="evidence" value="ECO:0007669"/>
    <property type="project" value="UniProtKB-UniRule"/>
</dbReference>
<feature type="active site" description="Proton acceptor" evidence="7">
    <location>
        <position position="171"/>
    </location>
</feature>
<evidence type="ECO:0000313" key="10">
    <source>
        <dbReference type="EMBL" id="QQG35358.1"/>
    </source>
</evidence>
<dbReference type="PROSITE" id="PS51440">
    <property type="entry name" value="TIM_2"/>
    <property type="match status" value="1"/>
</dbReference>
<dbReference type="EMBL" id="CP066681">
    <property type="protein sequence ID" value="QQG35358.1"/>
    <property type="molecule type" value="Genomic_DNA"/>
</dbReference>
<dbReference type="GO" id="GO:0005829">
    <property type="term" value="C:cytosol"/>
    <property type="evidence" value="ECO:0007669"/>
    <property type="project" value="TreeGrafter"/>
</dbReference>
<keyword evidence="4 7" id="KW-0963">Cytoplasm</keyword>
<comment type="subunit">
    <text evidence="7 8">Homodimer.</text>
</comment>
<accession>A0A7T5UH88</accession>
<feature type="binding site" evidence="7">
    <location>
        <begin position="236"/>
        <end position="237"/>
    </location>
    <ligand>
        <name>substrate</name>
    </ligand>
</feature>